<evidence type="ECO:0000256" key="4">
    <source>
        <dbReference type="ARBA" id="ARBA00022692"/>
    </source>
</evidence>
<evidence type="ECO:0000256" key="5">
    <source>
        <dbReference type="ARBA" id="ARBA00022989"/>
    </source>
</evidence>
<evidence type="ECO:0000256" key="1">
    <source>
        <dbReference type="ARBA" id="ARBA00004651"/>
    </source>
</evidence>
<dbReference type="PANTHER" id="PTHR30460">
    <property type="entry name" value="MODERATE CONDUCTANCE MECHANOSENSITIVE CHANNEL YBIO"/>
    <property type="match status" value="1"/>
</dbReference>
<comment type="similarity">
    <text evidence="2">Belongs to the MscS (TC 1.A.23) family.</text>
</comment>
<sequence length="177" mass="19585">MDYFIKVLGKLSPANIEKGIQISTTFLVSLILILVIQKTLKIFFNGLKNKSHLSSYSNRLDTARGLLDNFVMVAVLGITLLLCLRSLGFDITPILTGAGILGLAISFGAQTIVKDVLSGFFIIIENQYNVGNQVKINDISGEVFKINLRTTVLKDKKENMIYIPNSEIKTVLVYNKS</sequence>
<name>A0A1F7GL11_9BACT</name>
<feature type="domain" description="Mechanosensitive ion channel transmembrane helices 2/3" evidence="9">
    <location>
        <begin position="73"/>
        <end position="110"/>
    </location>
</feature>
<accession>A0A1F7GL11</accession>
<protein>
    <recommendedName>
        <fullName evidence="12">Mechanosensitive ion channel protein MscS</fullName>
    </recommendedName>
</protein>
<feature type="domain" description="Mechanosensitive ion channel MscS" evidence="8">
    <location>
        <begin position="111"/>
        <end position="175"/>
    </location>
</feature>
<dbReference type="SUPFAM" id="SSF82861">
    <property type="entry name" value="Mechanosensitive channel protein MscS (YggB), transmembrane region"/>
    <property type="match status" value="1"/>
</dbReference>
<dbReference type="Pfam" id="PF00924">
    <property type="entry name" value="MS_channel_2nd"/>
    <property type="match status" value="1"/>
</dbReference>
<evidence type="ECO:0000256" key="2">
    <source>
        <dbReference type="ARBA" id="ARBA00008017"/>
    </source>
</evidence>
<dbReference type="GO" id="GO:0008381">
    <property type="term" value="F:mechanosensitive monoatomic ion channel activity"/>
    <property type="evidence" value="ECO:0007669"/>
    <property type="project" value="InterPro"/>
</dbReference>
<dbReference type="InterPro" id="IPR045276">
    <property type="entry name" value="YbiO_bact"/>
</dbReference>
<dbReference type="Gene3D" id="2.30.30.60">
    <property type="match status" value="1"/>
</dbReference>
<comment type="caution">
    <text evidence="10">The sequence shown here is derived from an EMBL/GenBank/DDBJ whole genome shotgun (WGS) entry which is preliminary data.</text>
</comment>
<keyword evidence="3" id="KW-1003">Cell membrane</keyword>
<dbReference type="InterPro" id="IPR023408">
    <property type="entry name" value="MscS_beta-dom_sf"/>
</dbReference>
<dbReference type="AlphaFoldDB" id="A0A1F7GL11"/>
<evidence type="ECO:0000313" key="11">
    <source>
        <dbReference type="Proteomes" id="UP000176850"/>
    </source>
</evidence>
<keyword evidence="5 7" id="KW-1133">Transmembrane helix</keyword>
<feature type="transmembrane region" description="Helical" evidence="7">
    <location>
        <begin position="20"/>
        <end position="44"/>
    </location>
</feature>
<dbReference type="InterPro" id="IPR011014">
    <property type="entry name" value="MscS_channel_TM-2"/>
</dbReference>
<dbReference type="Gene3D" id="1.10.287.1260">
    <property type="match status" value="1"/>
</dbReference>
<dbReference type="InterPro" id="IPR006685">
    <property type="entry name" value="MscS_channel_2nd"/>
</dbReference>
<keyword evidence="6 7" id="KW-0472">Membrane</keyword>
<feature type="transmembrane region" description="Helical" evidence="7">
    <location>
        <begin position="94"/>
        <end position="113"/>
    </location>
</feature>
<proteinExistence type="inferred from homology"/>
<evidence type="ECO:0000259" key="8">
    <source>
        <dbReference type="Pfam" id="PF00924"/>
    </source>
</evidence>
<dbReference type="InterPro" id="IPR049142">
    <property type="entry name" value="MS_channel_1st"/>
</dbReference>
<dbReference type="EMBL" id="MFZH01000006">
    <property type="protein sequence ID" value="OGK19750.1"/>
    <property type="molecule type" value="Genomic_DNA"/>
</dbReference>
<dbReference type="PANTHER" id="PTHR30460:SF0">
    <property type="entry name" value="MODERATE CONDUCTANCE MECHANOSENSITIVE CHANNEL YBIO"/>
    <property type="match status" value="1"/>
</dbReference>
<dbReference type="GO" id="GO:0005886">
    <property type="term" value="C:plasma membrane"/>
    <property type="evidence" value="ECO:0007669"/>
    <property type="project" value="UniProtKB-SubCell"/>
</dbReference>
<evidence type="ECO:0000256" key="7">
    <source>
        <dbReference type="SAM" id="Phobius"/>
    </source>
</evidence>
<dbReference type="SUPFAM" id="SSF50182">
    <property type="entry name" value="Sm-like ribonucleoproteins"/>
    <property type="match status" value="1"/>
</dbReference>
<reference evidence="10 11" key="1">
    <citation type="journal article" date="2016" name="Nat. Commun.">
        <title>Thousands of microbial genomes shed light on interconnected biogeochemical processes in an aquifer system.</title>
        <authorList>
            <person name="Anantharaman K."/>
            <person name="Brown C.T."/>
            <person name="Hug L.A."/>
            <person name="Sharon I."/>
            <person name="Castelle C.J."/>
            <person name="Probst A.J."/>
            <person name="Thomas B.C."/>
            <person name="Singh A."/>
            <person name="Wilkins M.J."/>
            <person name="Karaoz U."/>
            <person name="Brodie E.L."/>
            <person name="Williams K.H."/>
            <person name="Hubbard S.S."/>
            <person name="Banfield J.F."/>
        </authorList>
    </citation>
    <scope>NUCLEOTIDE SEQUENCE [LARGE SCALE GENOMIC DNA]</scope>
</reference>
<evidence type="ECO:0000313" key="10">
    <source>
        <dbReference type="EMBL" id="OGK19750.1"/>
    </source>
</evidence>
<evidence type="ECO:0000259" key="9">
    <source>
        <dbReference type="Pfam" id="PF21088"/>
    </source>
</evidence>
<organism evidence="10 11">
    <name type="scientific">Candidatus Roizmanbacteria bacterium RIFCSPHIGHO2_01_FULL_39_24</name>
    <dbReference type="NCBI Taxonomy" id="1802032"/>
    <lineage>
        <taxon>Bacteria</taxon>
        <taxon>Candidatus Roizmaniibacteriota</taxon>
    </lineage>
</organism>
<dbReference type="InterPro" id="IPR010920">
    <property type="entry name" value="LSM_dom_sf"/>
</dbReference>
<dbReference type="Pfam" id="PF21088">
    <property type="entry name" value="MS_channel_1st"/>
    <property type="match status" value="1"/>
</dbReference>
<dbReference type="Proteomes" id="UP000176850">
    <property type="component" value="Unassembled WGS sequence"/>
</dbReference>
<gene>
    <name evidence="10" type="ORF">A2799_01065</name>
</gene>
<feature type="transmembrane region" description="Helical" evidence="7">
    <location>
        <begin position="65"/>
        <end position="88"/>
    </location>
</feature>
<comment type="subcellular location">
    <subcellularLocation>
        <location evidence="1">Cell membrane</location>
        <topology evidence="1">Multi-pass membrane protein</topology>
    </subcellularLocation>
</comment>
<keyword evidence="4 7" id="KW-0812">Transmembrane</keyword>
<evidence type="ECO:0000256" key="6">
    <source>
        <dbReference type="ARBA" id="ARBA00023136"/>
    </source>
</evidence>
<evidence type="ECO:0008006" key="12">
    <source>
        <dbReference type="Google" id="ProtNLM"/>
    </source>
</evidence>
<evidence type="ECO:0000256" key="3">
    <source>
        <dbReference type="ARBA" id="ARBA00022475"/>
    </source>
</evidence>